<protein>
    <recommendedName>
        <fullName evidence="3">Ankyrin repeat domain-containing protein</fullName>
    </recommendedName>
</protein>
<dbReference type="SUPFAM" id="SSF48403">
    <property type="entry name" value="Ankyrin repeat"/>
    <property type="match status" value="1"/>
</dbReference>
<dbReference type="Gene3D" id="1.25.40.20">
    <property type="entry name" value="Ankyrin repeat-containing domain"/>
    <property type="match status" value="1"/>
</dbReference>
<dbReference type="AlphaFoldDB" id="A0AA40AYF0"/>
<accession>A0AA40AYF0</accession>
<dbReference type="Proteomes" id="UP001172102">
    <property type="component" value="Unassembled WGS sequence"/>
</dbReference>
<proteinExistence type="predicted"/>
<dbReference type="InterPro" id="IPR036770">
    <property type="entry name" value="Ankyrin_rpt-contain_sf"/>
</dbReference>
<evidence type="ECO:0000313" key="1">
    <source>
        <dbReference type="EMBL" id="KAK0724258.1"/>
    </source>
</evidence>
<name>A0AA40AYF0_9PEZI</name>
<keyword evidence="2" id="KW-1185">Reference proteome</keyword>
<reference evidence="1" key="1">
    <citation type="submission" date="2023-06" db="EMBL/GenBank/DDBJ databases">
        <title>Genome-scale phylogeny and comparative genomics of the fungal order Sordariales.</title>
        <authorList>
            <consortium name="Lawrence Berkeley National Laboratory"/>
            <person name="Hensen N."/>
            <person name="Bonometti L."/>
            <person name="Westerberg I."/>
            <person name="Brannstrom I.O."/>
            <person name="Guillou S."/>
            <person name="Cros-Aarteil S."/>
            <person name="Calhoun S."/>
            <person name="Haridas S."/>
            <person name="Kuo A."/>
            <person name="Mondo S."/>
            <person name="Pangilinan J."/>
            <person name="Riley R."/>
            <person name="Labutti K."/>
            <person name="Andreopoulos B."/>
            <person name="Lipzen A."/>
            <person name="Chen C."/>
            <person name="Yanf M."/>
            <person name="Daum C."/>
            <person name="Ng V."/>
            <person name="Clum A."/>
            <person name="Steindorff A."/>
            <person name="Ohm R."/>
            <person name="Martin F."/>
            <person name="Silar P."/>
            <person name="Natvig D."/>
            <person name="Lalanne C."/>
            <person name="Gautier V."/>
            <person name="Ament-Velasquez S.L."/>
            <person name="Kruys A."/>
            <person name="Hutchinson M.I."/>
            <person name="Powell A.J."/>
            <person name="Barry K."/>
            <person name="Miller A.N."/>
            <person name="Grigoriev I.V."/>
            <person name="Debuchy R."/>
            <person name="Gladieux P."/>
            <person name="Thoren M.H."/>
            <person name="Johannesson H."/>
        </authorList>
    </citation>
    <scope>NUCLEOTIDE SEQUENCE</scope>
    <source>
        <strain evidence="1">SMH4607-1</strain>
    </source>
</reference>
<organism evidence="1 2">
    <name type="scientific">Lasiosphaeris hirsuta</name>
    <dbReference type="NCBI Taxonomy" id="260670"/>
    <lineage>
        <taxon>Eukaryota</taxon>
        <taxon>Fungi</taxon>
        <taxon>Dikarya</taxon>
        <taxon>Ascomycota</taxon>
        <taxon>Pezizomycotina</taxon>
        <taxon>Sordariomycetes</taxon>
        <taxon>Sordariomycetidae</taxon>
        <taxon>Sordariales</taxon>
        <taxon>Lasiosphaeriaceae</taxon>
        <taxon>Lasiosphaeris</taxon>
    </lineage>
</organism>
<gene>
    <name evidence="1" type="ORF">B0H67DRAFT_567529</name>
</gene>
<evidence type="ECO:0008006" key="3">
    <source>
        <dbReference type="Google" id="ProtNLM"/>
    </source>
</evidence>
<evidence type="ECO:0000313" key="2">
    <source>
        <dbReference type="Proteomes" id="UP001172102"/>
    </source>
</evidence>
<dbReference type="EMBL" id="JAUKUA010000002">
    <property type="protein sequence ID" value="KAK0724258.1"/>
    <property type="molecule type" value="Genomic_DNA"/>
</dbReference>
<sequence length="92" mass="10065">MPRPGDGQAVAVASLMKILLDRGADPNLRNGKNETPLLAMLAVQPQVPDTTEVVIRTLLSCGANPWCLDDFGRCPVFEVAKQFPKTSRRFGR</sequence>
<comment type="caution">
    <text evidence="1">The sequence shown here is derived from an EMBL/GenBank/DDBJ whole genome shotgun (WGS) entry which is preliminary data.</text>
</comment>